<gene>
    <name evidence="1" type="ORF">PSU4_16890</name>
</gene>
<comment type="caution">
    <text evidence="1">The sequence shown here is derived from an EMBL/GenBank/DDBJ whole genome shotgun (WGS) entry which is preliminary data.</text>
</comment>
<dbReference type="EMBL" id="BJVJ01000011">
    <property type="protein sequence ID" value="GEL22735.1"/>
    <property type="molecule type" value="Genomic_DNA"/>
</dbReference>
<keyword evidence="2" id="KW-1185">Reference proteome</keyword>
<proteinExistence type="predicted"/>
<dbReference type="InterPro" id="IPR007362">
    <property type="entry name" value="DUF429"/>
</dbReference>
<dbReference type="AlphaFoldDB" id="A0A511DD47"/>
<reference evidence="1 2" key="1">
    <citation type="submission" date="2019-07" db="EMBL/GenBank/DDBJ databases">
        <title>Whole genome shotgun sequence of Pseudonocardia sulfidoxydans NBRC 16205.</title>
        <authorList>
            <person name="Hosoyama A."/>
            <person name="Uohara A."/>
            <person name="Ohji S."/>
            <person name="Ichikawa N."/>
        </authorList>
    </citation>
    <scope>NUCLEOTIDE SEQUENCE [LARGE SCALE GENOMIC DNA]</scope>
    <source>
        <strain evidence="1 2">NBRC 16205</strain>
    </source>
</reference>
<dbReference type="Proteomes" id="UP000321685">
    <property type="component" value="Unassembled WGS sequence"/>
</dbReference>
<evidence type="ECO:0000313" key="1">
    <source>
        <dbReference type="EMBL" id="GEL22735.1"/>
    </source>
</evidence>
<protein>
    <recommendedName>
        <fullName evidence="3">DUF429 domain-containing protein</fullName>
    </recommendedName>
</protein>
<dbReference type="Pfam" id="PF04250">
    <property type="entry name" value="DUF429"/>
    <property type="match status" value="1"/>
</dbReference>
<dbReference type="OrthoDB" id="9811476at2"/>
<evidence type="ECO:0008006" key="3">
    <source>
        <dbReference type="Google" id="ProtNLM"/>
    </source>
</evidence>
<dbReference type="RefSeq" id="WP_147104518.1">
    <property type="nucleotide sequence ID" value="NZ_BJVJ01000011.1"/>
</dbReference>
<name>A0A511DD47_9PSEU</name>
<evidence type="ECO:0000313" key="2">
    <source>
        <dbReference type="Proteomes" id="UP000321685"/>
    </source>
</evidence>
<organism evidence="1 2">
    <name type="scientific">Pseudonocardia sulfidoxydans NBRC 16205</name>
    <dbReference type="NCBI Taxonomy" id="1223511"/>
    <lineage>
        <taxon>Bacteria</taxon>
        <taxon>Bacillati</taxon>
        <taxon>Actinomycetota</taxon>
        <taxon>Actinomycetes</taxon>
        <taxon>Pseudonocardiales</taxon>
        <taxon>Pseudonocardiaceae</taxon>
        <taxon>Pseudonocardia</taxon>
    </lineage>
</organism>
<sequence length="222" mass="23337">MVEVAGVDGAPGGWVVARVRPGAVRWDVVPDAAAVLSVTAGCAAVGVDIPLGVHAGAARRACDVETARRLGTARSSVFPAPPREVLTAPDHPTACERARTSTGRAISLQTFHIAPRILDWDAVPDRPAHVVEVHPELSLRMLAPDVTFTSKKTARGAGQRIAALARWVDPAVALADLPTGARLDDIPDALAAAWSAQRWARGTAEVLGPEHDDRGRPMFVAV</sequence>
<accession>A0A511DD47</accession>